<dbReference type="HOGENOM" id="CLU_3203678_0_0_10"/>
<protein>
    <submittedName>
        <fullName evidence="1">Uncharacterized protein</fullName>
    </submittedName>
</protein>
<dbReference type="EMBL" id="ACIJ02000013">
    <property type="protein sequence ID" value="EEX72592.1"/>
    <property type="molecule type" value="Genomic_DNA"/>
</dbReference>
<comment type="caution">
    <text evidence="1">The sequence shown here is derived from an EMBL/GenBank/DDBJ whole genome shotgun (WGS) entry which is preliminary data.</text>
</comment>
<dbReference type="AlphaFoldDB" id="C9LEA9"/>
<evidence type="ECO:0000313" key="1">
    <source>
        <dbReference type="EMBL" id="EEX72592.1"/>
    </source>
</evidence>
<evidence type="ECO:0000313" key="2">
    <source>
        <dbReference type="Proteomes" id="UP000003460"/>
    </source>
</evidence>
<name>C9LEA9_9BACT</name>
<reference evidence="1" key="1">
    <citation type="submission" date="2009-09" db="EMBL/GenBank/DDBJ databases">
        <authorList>
            <person name="Weinstock G."/>
            <person name="Sodergren E."/>
            <person name="Clifton S."/>
            <person name="Fulton L."/>
            <person name="Fulton B."/>
            <person name="Courtney L."/>
            <person name="Fronick C."/>
            <person name="Harrison M."/>
            <person name="Strong C."/>
            <person name="Farmer C."/>
            <person name="Delahaunty K."/>
            <person name="Markovic C."/>
            <person name="Hall O."/>
            <person name="Minx P."/>
            <person name="Tomlinson C."/>
            <person name="Mitreva M."/>
            <person name="Nelson J."/>
            <person name="Hou S."/>
            <person name="Wollam A."/>
            <person name="Pepin K.H."/>
            <person name="Johnson M."/>
            <person name="Bhonagiri V."/>
            <person name="Nash W.E."/>
            <person name="Warren W."/>
            <person name="Chinwalla A."/>
            <person name="Mardis E.R."/>
            <person name="Wilson R.K."/>
        </authorList>
    </citation>
    <scope>NUCLEOTIDE SEQUENCE [LARGE SCALE GENOMIC DNA]</scope>
    <source>
        <strain evidence="1">ATCC 51259</strain>
    </source>
</reference>
<keyword evidence="2" id="KW-1185">Reference proteome</keyword>
<gene>
    <name evidence="1" type="ORF">GCWU000325_00535</name>
</gene>
<accession>C9LEA9</accession>
<proteinExistence type="predicted"/>
<organism evidence="1 2">
    <name type="scientific">Alloprevotella tannerae ATCC 51259</name>
    <dbReference type="NCBI Taxonomy" id="626522"/>
    <lineage>
        <taxon>Bacteria</taxon>
        <taxon>Pseudomonadati</taxon>
        <taxon>Bacteroidota</taxon>
        <taxon>Bacteroidia</taxon>
        <taxon>Bacteroidales</taxon>
        <taxon>Prevotellaceae</taxon>
        <taxon>Alloprevotella</taxon>
    </lineage>
</organism>
<sequence>MLTHSVNAATNQGFNDNPIGLVFQKHADLRVKGASRFYENVQKVI</sequence>
<dbReference type="Proteomes" id="UP000003460">
    <property type="component" value="Unassembled WGS sequence"/>
</dbReference>